<evidence type="ECO:0000313" key="4">
    <source>
        <dbReference type="EMBL" id="KKR91606.1"/>
    </source>
</evidence>
<feature type="signal peptide" evidence="2">
    <location>
        <begin position="1"/>
        <end position="24"/>
    </location>
</feature>
<evidence type="ECO:0000259" key="3">
    <source>
        <dbReference type="SMART" id="SM00460"/>
    </source>
</evidence>
<name>A0A0G0UVR5_9BACT</name>
<dbReference type="InterPro" id="IPR038765">
    <property type="entry name" value="Papain-like_cys_pep_sf"/>
</dbReference>
<dbReference type="InterPro" id="IPR002931">
    <property type="entry name" value="Transglutaminase-like"/>
</dbReference>
<proteinExistence type="predicted"/>
<evidence type="ECO:0000313" key="5">
    <source>
        <dbReference type="Proteomes" id="UP000034676"/>
    </source>
</evidence>
<keyword evidence="1" id="KW-0472">Membrane</keyword>
<dbReference type="PANTHER" id="PTHR33490:SF6">
    <property type="entry name" value="SLL1049 PROTEIN"/>
    <property type="match status" value="1"/>
</dbReference>
<dbReference type="SMART" id="SM00460">
    <property type="entry name" value="TGc"/>
    <property type="match status" value="1"/>
</dbReference>
<feature type="domain" description="Transglutaminase-like" evidence="3">
    <location>
        <begin position="350"/>
        <end position="421"/>
    </location>
</feature>
<evidence type="ECO:0000256" key="1">
    <source>
        <dbReference type="SAM" id="Phobius"/>
    </source>
</evidence>
<sequence>MRKRLGNIALALMTLLAVSSSVKASEKFGTSSTVTYNIQADGSAEVLHKIVVRNNDASVYSSGYTMNLDGYTPSEVDAFDAGGRIDIVQKKVDQGTVLNLTFNDLALGKGSDYSFSLKYKQREVGTKHGQIWEVTLPSQSDAQKSNNYTLKLLIPASFGKVSFVSPGGYKFQDDGQVRSFTFDKKQVTQSRIVAVFGPIQVFEFRLSYHLQNTEKVPAKREIAIPPDTIYQKVILESIIPRPENVRVDDDGNWLAEFYLAPLEKLDIQVKGTAELSTNSWVSQSLSLWERRRYLRATDIWQSDDPQIIALANKLKTPKAIYDYVVNSLKYDYSKATITSRAQRLGARETLKSPDKALCTEFTDLFIALARAAGIPARELQGYAYTNDPLLQPLSLVRDVLHAWPEYWDDKQSRWIQIDPTWGNTTGGVDFFTKLDLNHLVFVIHGVDVNNPSPAGTYRLDNNRKDVEVYFGKSKSPVPLKISAEYKPDFFTKFPLGPSKGELIIRNNGAVAAHNLKVDLNKVASKPSDPIEIRSIPPYGSVGLGVEIKGGIRGLFTNKVIINSENNDSEEISLSVHRSAAVQGIPLIGLFILGFAGVFWCKKRFGVYLARER</sequence>
<dbReference type="PATRIC" id="fig|1618555.3.peg.631"/>
<evidence type="ECO:0000256" key="2">
    <source>
        <dbReference type="SAM" id="SignalP"/>
    </source>
</evidence>
<keyword evidence="1" id="KW-1133">Transmembrane helix</keyword>
<dbReference type="Gene3D" id="3.10.620.30">
    <property type="match status" value="1"/>
</dbReference>
<dbReference type="PANTHER" id="PTHR33490">
    <property type="entry name" value="BLR5614 PROTEIN-RELATED"/>
    <property type="match status" value="1"/>
</dbReference>
<protein>
    <submittedName>
        <fullName evidence="4">Transglutaminase-like protein family protein</fullName>
    </submittedName>
</protein>
<dbReference type="Proteomes" id="UP000034676">
    <property type="component" value="Unassembled WGS sequence"/>
</dbReference>
<accession>A0A0G0UVR5</accession>
<feature type="chain" id="PRO_5002534729" evidence="2">
    <location>
        <begin position="25"/>
        <end position="612"/>
    </location>
</feature>
<reference evidence="4 5" key="1">
    <citation type="journal article" date="2015" name="Nature">
        <title>rRNA introns, odd ribosomes, and small enigmatic genomes across a large radiation of phyla.</title>
        <authorList>
            <person name="Brown C.T."/>
            <person name="Hug L.A."/>
            <person name="Thomas B.C."/>
            <person name="Sharon I."/>
            <person name="Castelle C.J."/>
            <person name="Singh A."/>
            <person name="Wilkins M.J."/>
            <person name="Williams K.H."/>
            <person name="Banfield J.F."/>
        </authorList>
    </citation>
    <scope>NUCLEOTIDE SEQUENCE [LARGE SCALE GENOMIC DNA]</scope>
</reference>
<dbReference type="Pfam" id="PF01841">
    <property type="entry name" value="Transglut_core"/>
    <property type="match status" value="1"/>
</dbReference>
<keyword evidence="2" id="KW-0732">Signal</keyword>
<organism evidence="4 5">
    <name type="scientific">Candidatus Woesebacteria bacterium GW2011_GWA1_41_13b</name>
    <dbReference type="NCBI Taxonomy" id="1618555"/>
    <lineage>
        <taxon>Bacteria</taxon>
        <taxon>Candidatus Woeseibacteriota</taxon>
    </lineage>
</organism>
<dbReference type="AlphaFoldDB" id="A0A0G0UVR5"/>
<comment type="caution">
    <text evidence="4">The sequence shown here is derived from an EMBL/GenBank/DDBJ whole genome shotgun (WGS) entry which is preliminary data.</text>
</comment>
<dbReference type="EMBL" id="LCAO01000009">
    <property type="protein sequence ID" value="KKR91606.1"/>
    <property type="molecule type" value="Genomic_DNA"/>
</dbReference>
<feature type="transmembrane region" description="Helical" evidence="1">
    <location>
        <begin position="579"/>
        <end position="600"/>
    </location>
</feature>
<gene>
    <name evidence="4" type="ORF">UU42_C0009G0003</name>
</gene>
<keyword evidence="1" id="KW-0812">Transmembrane</keyword>
<dbReference type="SUPFAM" id="SSF54001">
    <property type="entry name" value="Cysteine proteinases"/>
    <property type="match status" value="1"/>
</dbReference>